<keyword evidence="1" id="KW-1133">Transmembrane helix</keyword>
<accession>A0A5S9P9C9</accession>
<dbReference type="Proteomes" id="UP000430146">
    <property type="component" value="Unassembled WGS sequence"/>
</dbReference>
<dbReference type="RefSeq" id="WP_159229576.1">
    <property type="nucleotide sequence ID" value="NZ_CACSIP010000007.1"/>
</dbReference>
<keyword evidence="3" id="KW-1185">Reference proteome</keyword>
<keyword evidence="1" id="KW-0472">Membrane</keyword>
<name>A0A5S9P9C9_MYCVN</name>
<proteinExistence type="predicted"/>
<dbReference type="OrthoDB" id="4616494at2"/>
<evidence type="ECO:0000313" key="3">
    <source>
        <dbReference type="Proteomes" id="UP000430146"/>
    </source>
</evidence>
<gene>
    <name evidence="2" type="ORF">AELLOGFF_03261</name>
</gene>
<evidence type="ECO:0000256" key="1">
    <source>
        <dbReference type="SAM" id="Phobius"/>
    </source>
</evidence>
<keyword evidence="1" id="KW-0812">Transmembrane</keyword>
<sequence>MPFIIQNLAIGTAVLTDRAMTFPRWVAYLNLWVAFALVPDVLACFFLSGPFAWNGIFVFWLALGPASVFLVVMSVVARCAPMPPWFSARLRKTPTTRLSV</sequence>
<dbReference type="AlphaFoldDB" id="A0A5S9P9C9"/>
<evidence type="ECO:0000313" key="2">
    <source>
        <dbReference type="EMBL" id="CAA0100185.1"/>
    </source>
</evidence>
<protein>
    <submittedName>
        <fullName evidence="2">Uncharacterized protein</fullName>
    </submittedName>
</protein>
<reference evidence="2 3" key="1">
    <citation type="submission" date="2019-11" db="EMBL/GenBank/DDBJ databases">
        <authorList>
            <person name="Holert J."/>
        </authorList>
    </citation>
    <scope>NUCLEOTIDE SEQUENCE [LARGE SCALE GENOMIC DNA]</scope>
    <source>
        <strain evidence="2">BC8_1</strain>
    </source>
</reference>
<feature type="transmembrane region" description="Helical" evidence="1">
    <location>
        <begin position="57"/>
        <end position="80"/>
    </location>
</feature>
<feature type="transmembrane region" description="Helical" evidence="1">
    <location>
        <begin position="25"/>
        <end position="51"/>
    </location>
</feature>
<dbReference type="EMBL" id="CACSIP010000007">
    <property type="protein sequence ID" value="CAA0100185.1"/>
    <property type="molecule type" value="Genomic_DNA"/>
</dbReference>
<organism evidence="2 3">
    <name type="scientific">Mycolicibacterium vanbaalenii</name>
    <name type="common">Mycobacterium vanbaalenii</name>
    <dbReference type="NCBI Taxonomy" id="110539"/>
    <lineage>
        <taxon>Bacteria</taxon>
        <taxon>Bacillati</taxon>
        <taxon>Actinomycetota</taxon>
        <taxon>Actinomycetes</taxon>
        <taxon>Mycobacteriales</taxon>
        <taxon>Mycobacteriaceae</taxon>
        <taxon>Mycolicibacterium</taxon>
    </lineage>
</organism>